<keyword evidence="2 11" id="KW-0479">Metal-binding</keyword>
<dbReference type="GO" id="GO:0003677">
    <property type="term" value="F:DNA binding"/>
    <property type="evidence" value="ECO:0007669"/>
    <property type="project" value="UniProtKB-KW"/>
</dbReference>
<evidence type="ECO:0000256" key="6">
    <source>
        <dbReference type="ARBA" id="ARBA00023015"/>
    </source>
</evidence>
<keyword evidence="6" id="KW-0805">Transcription regulation</keyword>
<protein>
    <submittedName>
        <fullName evidence="15">Uncharacterized protein</fullName>
    </submittedName>
</protein>
<keyword evidence="4 10" id="KW-0863">Zinc-finger</keyword>
<evidence type="ECO:0000256" key="12">
    <source>
        <dbReference type="SAM" id="MobiDB-lite"/>
    </source>
</evidence>
<dbReference type="GO" id="GO:0010468">
    <property type="term" value="P:regulation of gene expression"/>
    <property type="evidence" value="ECO:0007669"/>
    <property type="project" value="TreeGrafter"/>
</dbReference>
<keyword evidence="8" id="KW-0804">Transcription</keyword>
<reference evidence="15 16" key="1">
    <citation type="journal article" date="2024" name="Insects">
        <title>An Improved Chromosome-Level Genome Assembly of the Firefly Pyrocoelia pectoralis.</title>
        <authorList>
            <person name="Fu X."/>
            <person name="Meyer-Rochow V.B."/>
            <person name="Ballantyne L."/>
            <person name="Zhu X."/>
        </authorList>
    </citation>
    <scope>NUCLEOTIDE SEQUENCE [LARGE SCALE GENOMIC DNA]</scope>
    <source>
        <strain evidence="15">XCY_ONT2</strain>
    </source>
</reference>
<evidence type="ECO:0000256" key="9">
    <source>
        <dbReference type="ARBA" id="ARBA00023242"/>
    </source>
</evidence>
<evidence type="ECO:0000256" key="5">
    <source>
        <dbReference type="ARBA" id="ARBA00022833"/>
    </source>
</evidence>
<dbReference type="SMART" id="SM00355">
    <property type="entry name" value="ZnF_C2H2"/>
    <property type="match status" value="9"/>
</dbReference>
<evidence type="ECO:0000259" key="14">
    <source>
        <dbReference type="PROSITE" id="PS51915"/>
    </source>
</evidence>
<evidence type="ECO:0000256" key="1">
    <source>
        <dbReference type="ARBA" id="ARBA00004123"/>
    </source>
</evidence>
<evidence type="ECO:0000256" key="10">
    <source>
        <dbReference type="PROSITE-ProRule" id="PRU00042"/>
    </source>
</evidence>
<dbReference type="Gene3D" id="3.30.160.60">
    <property type="entry name" value="Classic Zinc Finger"/>
    <property type="match status" value="5"/>
</dbReference>
<dbReference type="SUPFAM" id="SSF57716">
    <property type="entry name" value="Glucocorticoid receptor-like (DNA-binding domain)"/>
    <property type="match status" value="1"/>
</dbReference>
<dbReference type="InterPro" id="IPR013087">
    <property type="entry name" value="Znf_C2H2_type"/>
</dbReference>
<gene>
    <name evidence="15" type="ORF">RI129_003196</name>
</gene>
<feature type="binding site" evidence="11">
    <location>
        <position position="86"/>
    </location>
    <ligand>
        <name>Zn(2+)</name>
        <dbReference type="ChEBI" id="CHEBI:29105"/>
    </ligand>
</feature>
<dbReference type="InterPro" id="IPR050331">
    <property type="entry name" value="Zinc_finger"/>
</dbReference>
<feature type="domain" description="ZAD" evidence="14">
    <location>
        <begin position="31"/>
        <end position="110"/>
    </location>
</feature>
<dbReference type="SUPFAM" id="SSF57667">
    <property type="entry name" value="beta-beta-alpha zinc fingers"/>
    <property type="match status" value="5"/>
</dbReference>
<evidence type="ECO:0000256" key="3">
    <source>
        <dbReference type="ARBA" id="ARBA00022737"/>
    </source>
</evidence>
<feature type="domain" description="C2H2-type" evidence="13">
    <location>
        <begin position="582"/>
        <end position="609"/>
    </location>
</feature>
<feature type="domain" description="C2H2-type" evidence="13">
    <location>
        <begin position="494"/>
        <end position="516"/>
    </location>
</feature>
<feature type="binding site" evidence="11">
    <location>
        <position position="33"/>
    </location>
    <ligand>
        <name>Zn(2+)</name>
        <dbReference type="ChEBI" id="CHEBI:29105"/>
    </ligand>
</feature>
<dbReference type="InterPro" id="IPR036236">
    <property type="entry name" value="Znf_C2H2_sf"/>
</dbReference>
<feature type="compositionally biased region" description="Basic residues" evidence="12">
    <location>
        <begin position="240"/>
        <end position="254"/>
    </location>
</feature>
<dbReference type="PROSITE" id="PS00028">
    <property type="entry name" value="ZINC_FINGER_C2H2_1"/>
    <property type="match status" value="4"/>
</dbReference>
<dbReference type="SMART" id="SM00868">
    <property type="entry name" value="zf-AD"/>
    <property type="match status" value="1"/>
</dbReference>
<feature type="compositionally biased region" description="Polar residues" evidence="12">
    <location>
        <begin position="261"/>
        <end position="270"/>
    </location>
</feature>
<evidence type="ECO:0000256" key="4">
    <source>
        <dbReference type="ARBA" id="ARBA00022771"/>
    </source>
</evidence>
<proteinExistence type="predicted"/>
<evidence type="ECO:0000256" key="7">
    <source>
        <dbReference type="ARBA" id="ARBA00023125"/>
    </source>
</evidence>
<dbReference type="PANTHER" id="PTHR16515">
    <property type="entry name" value="PR DOMAIN ZINC FINGER PROTEIN"/>
    <property type="match status" value="1"/>
</dbReference>
<keyword evidence="7" id="KW-0238">DNA-binding</keyword>
<evidence type="ECO:0000256" key="8">
    <source>
        <dbReference type="ARBA" id="ARBA00023163"/>
    </source>
</evidence>
<dbReference type="Proteomes" id="UP001329430">
    <property type="component" value="Chromosome 2"/>
</dbReference>
<comment type="subcellular location">
    <subcellularLocation>
        <location evidence="1">Nucleus</location>
    </subcellularLocation>
</comment>
<keyword evidence="3" id="KW-0677">Repeat</keyword>
<feature type="domain" description="C2H2-type" evidence="13">
    <location>
        <begin position="431"/>
        <end position="453"/>
    </location>
</feature>
<dbReference type="Pfam" id="PF07776">
    <property type="entry name" value="zf-AD"/>
    <property type="match status" value="1"/>
</dbReference>
<keyword evidence="5 11" id="KW-0862">Zinc</keyword>
<comment type="caution">
    <text evidence="15">The sequence shown here is derived from an EMBL/GenBank/DDBJ whole genome shotgun (WGS) entry which is preliminary data.</text>
</comment>
<evidence type="ECO:0000256" key="2">
    <source>
        <dbReference type="ARBA" id="ARBA00022723"/>
    </source>
</evidence>
<feature type="domain" description="C2H2-type" evidence="13">
    <location>
        <begin position="403"/>
        <end position="430"/>
    </location>
</feature>
<evidence type="ECO:0000313" key="16">
    <source>
        <dbReference type="Proteomes" id="UP001329430"/>
    </source>
</evidence>
<dbReference type="Gene3D" id="3.40.1800.20">
    <property type="match status" value="1"/>
</dbReference>
<keyword evidence="9" id="KW-0539">Nucleus</keyword>
<dbReference type="FunFam" id="3.30.160.60:FF:000322">
    <property type="entry name" value="GDNF-inducible zinc finger protein 1"/>
    <property type="match status" value="1"/>
</dbReference>
<dbReference type="InterPro" id="IPR012934">
    <property type="entry name" value="Znf_AD"/>
</dbReference>
<sequence length="612" mass="70036">MPVTYLLVPISEENKAVLYQLNIIKTEDIHETCRICLRQEEKINLSSLYDTNGYFESMSISTAILECFGLMIDQDVNVSSYICSACVTKVQDAYTFKSTILKAEKVITAPLKILESIDNQAETENTLRPFLPTYREEEEEEEEEEERILTYITTLNEIETKEKSAVSPVPPISNNVLTTPLKEESNSVSASVPKLEINVKSILGKLLTAPLTNRSRSLKTKKNKNINDTQTTTLVTSSKLKPKVKRTYERRRNKNEHVRPTLNNEITSSPLMSEHSYSKLVDGTFVKSTESENENGENSVPPDNLGTKVTEETPVTDNNVTPEIKKYSIKPLSNSFEKWWFKGCGPPYQCKLCGRDYGARYSVFYAHVRTHFIKKFPCTYCGKRFINDKLKVHMRSHTNERPYVCEQCPARFISTTSLKRHRLSHTGEKPFICDVCGKGYSQNSSMQTHMETHYKTTGCVCEICGVTLRNYGAYGNHKTKHKMDTSSSEHNEKFPCNQCNAVFSKSQSLTRHYKIHNYGAFKCTICDASFTESYSCEVHTFMHEVQSYETDLMSLHCKFCFDIFNDKKNLEEHLLTHLSNPHKCKNCNKSFPTKLKLRAHLRKYSGTIEGIE</sequence>
<keyword evidence="16" id="KW-1185">Reference proteome</keyword>
<dbReference type="Pfam" id="PF00096">
    <property type="entry name" value="zf-C2H2"/>
    <property type="match status" value="5"/>
</dbReference>
<dbReference type="PROSITE" id="PS51915">
    <property type="entry name" value="ZAD"/>
    <property type="match status" value="1"/>
</dbReference>
<dbReference type="GO" id="GO:0005634">
    <property type="term" value="C:nucleus"/>
    <property type="evidence" value="ECO:0007669"/>
    <property type="project" value="UniProtKB-SubCell"/>
</dbReference>
<dbReference type="PROSITE" id="PS50157">
    <property type="entry name" value="ZINC_FINGER_C2H2_2"/>
    <property type="match status" value="5"/>
</dbReference>
<evidence type="ECO:0000259" key="13">
    <source>
        <dbReference type="PROSITE" id="PS50157"/>
    </source>
</evidence>
<dbReference type="GO" id="GO:0008270">
    <property type="term" value="F:zinc ion binding"/>
    <property type="evidence" value="ECO:0007669"/>
    <property type="project" value="UniProtKB-UniRule"/>
</dbReference>
<dbReference type="AlphaFoldDB" id="A0AAN7VR84"/>
<dbReference type="FunFam" id="3.30.160.60:FF:000557">
    <property type="entry name" value="zinc finger and SCAN domain-containing protein 29"/>
    <property type="match status" value="1"/>
</dbReference>
<accession>A0AAN7VR84</accession>
<feature type="binding site" evidence="11">
    <location>
        <position position="83"/>
    </location>
    <ligand>
        <name>Zn(2+)</name>
        <dbReference type="ChEBI" id="CHEBI:29105"/>
    </ligand>
</feature>
<dbReference type="EMBL" id="JAVRBK010000002">
    <property type="protein sequence ID" value="KAK5648304.1"/>
    <property type="molecule type" value="Genomic_DNA"/>
</dbReference>
<organism evidence="15 16">
    <name type="scientific">Pyrocoelia pectoralis</name>
    <dbReference type="NCBI Taxonomy" id="417401"/>
    <lineage>
        <taxon>Eukaryota</taxon>
        <taxon>Metazoa</taxon>
        <taxon>Ecdysozoa</taxon>
        <taxon>Arthropoda</taxon>
        <taxon>Hexapoda</taxon>
        <taxon>Insecta</taxon>
        <taxon>Pterygota</taxon>
        <taxon>Neoptera</taxon>
        <taxon>Endopterygota</taxon>
        <taxon>Coleoptera</taxon>
        <taxon>Polyphaga</taxon>
        <taxon>Elateriformia</taxon>
        <taxon>Elateroidea</taxon>
        <taxon>Lampyridae</taxon>
        <taxon>Lampyrinae</taxon>
        <taxon>Pyrocoelia</taxon>
    </lineage>
</organism>
<evidence type="ECO:0000256" key="11">
    <source>
        <dbReference type="PROSITE-ProRule" id="PRU01263"/>
    </source>
</evidence>
<dbReference type="FunFam" id="3.30.160.60:FF:000425">
    <property type="entry name" value="PLAG1 like zinc finger 1"/>
    <property type="match status" value="1"/>
</dbReference>
<feature type="region of interest" description="Disordered" evidence="12">
    <location>
        <begin position="288"/>
        <end position="315"/>
    </location>
</feature>
<feature type="domain" description="C2H2-type" evidence="13">
    <location>
        <begin position="376"/>
        <end position="402"/>
    </location>
</feature>
<feature type="region of interest" description="Disordered" evidence="12">
    <location>
        <begin position="237"/>
        <end position="270"/>
    </location>
</feature>
<dbReference type="PANTHER" id="PTHR16515:SF66">
    <property type="entry name" value="C2H2-TYPE DOMAIN-CONTAINING PROTEIN"/>
    <property type="match status" value="1"/>
</dbReference>
<feature type="binding site" evidence="11">
    <location>
        <position position="36"/>
    </location>
    <ligand>
        <name>Zn(2+)</name>
        <dbReference type="ChEBI" id="CHEBI:29105"/>
    </ligand>
</feature>
<evidence type="ECO:0000313" key="15">
    <source>
        <dbReference type="EMBL" id="KAK5648304.1"/>
    </source>
</evidence>
<name>A0AAN7VR84_9COLE</name>